<dbReference type="GO" id="GO:0016787">
    <property type="term" value="F:hydrolase activity"/>
    <property type="evidence" value="ECO:0007669"/>
    <property type="project" value="UniProtKB-KW"/>
</dbReference>
<accession>A0A087RT58</accession>
<protein>
    <submittedName>
        <fullName evidence="1">Phosphoribosyl-ATP pyrophosphohydrolase protein</fullName>
    </submittedName>
</protein>
<gene>
    <name evidence="1" type="ORF">AAA799D11_00610</name>
</gene>
<dbReference type="InterPro" id="IPR038735">
    <property type="entry name" value="MSMEG_1276-like_NTP-PPase_dom"/>
</dbReference>
<organism evidence="1 2">
    <name type="scientific">Marine Group I thaumarchaeote SCGC AAA799-D11</name>
    <dbReference type="NCBI Taxonomy" id="1502291"/>
    <lineage>
        <taxon>Archaea</taxon>
        <taxon>Nitrososphaerota</taxon>
        <taxon>Marine Group I</taxon>
    </lineage>
</organism>
<dbReference type="EMBL" id="JOSY01000016">
    <property type="protein sequence ID" value="KFM16662.1"/>
    <property type="molecule type" value="Genomic_DNA"/>
</dbReference>
<evidence type="ECO:0000313" key="2">
    <source>
        <dbReference type="Proteomes" id="UP000029386"/>
    </source>
</evidence>
<proteinExistence type="predicted"/>
<dbReference type="STRING" id="1502291.AAA799D11_00610"/>
<reference evidence="1 2" key="1">
    <citation type="submission" date="2014-06" db="EMBL/GenBank/DDBJ databases">
        <authorList>
            <person name="Ngugi D.K."/>
            <person name="Blom J."/>
            <person name="Alam I."/>
            <person name="Rashid M."/>
            <person name="Baalawi W."/>
            <person name="Zhang G."/>
            <person name="Hikmawan T."/>
            <person name="Guan Y."/>
            <person name="Antunes A."/>
            <person name="Siam R."/>
            <person name="El-Dorry H."/>
            <person name="Bajic V."/>
            <person name="Stingl U."/>
        </authorList>
    </citation>
    <scope>NUCLEOTIDE SEQUENCE [LARGE SCALE GENOMIC DNA]</scope>
    <source>
        <strain evidence="1">SCGC AAA799-D11</strain>
    </source>
</reference>
<name>A0A087RT58_9ARCH</name>
<keyword evidence="2" id="KW-1185">Reference proteome</keyword>
<evidence type="ECO:0000313" key="1">
    <source>
        <dbReference type="EMBL" id="KFM16662.1"/>
    </source>
</evidence>
<dbReference type="CDD" id="cd11532">
    <property type="entry name" value="NTP-PPase_COG4997"/>
    <property type="match status" value="1"/>
</dbReference>
<dbReference type="AlphaFoldDB" id="A0A087RT58"/>
<dbReference type="PATRIC" id="fig|1502291.3.peg.518"/>
<comment type="caution">
    <text evidence="1">The sequence shown here is derived from an EMBL/GenBank/DDBJ whole genome shotgun (WGS) entry which is preliminary data.</text>
</comment>
<keyword evidence="1" id="KW-0378">Hydrolase</keyword>
<dbReference type="Proteomes" id="UP000029386">
    <property type="component" value="Unassembled WGS sequence"/>
</dbReference>
<sequence>MNYNKAIRDKIPEIIEKDGHKCDVRTLSDDEFLLKLEEKLLEELQEYQESKSIEELADILEVIYRISELKGSSKQNLEEIRVKKAENRGKFEKNLFLVESSD</sequence>